<feature type="chain" id="PRO_5001742206" evidence="1">
    <location>
        <begin position="22"/>
        <end position="107"/>
    </location>
</feature>
<reference evidence="2" key="1">
    <citation type="submission" date="2014-07" db="EMBL/GenBank/DDBJ databases">
        <authorList>
            <person name="Urmite Genomes Urmite Genomes"/>
        </authorList>
    </citation>
    <scope>NUCLEOTIDE SEQUENCE</scope>
    <source>
        <strain evidence="2">11W110_air</strain>
    </source>
</reference>
<protein>
    <submittedName>
        <fullName evidence="2">Uncharacterized protein</fullName>
    </submittedName>
</protein>
<proteinExistence type="predicted"/>
<evidence type="ECO:0000313" key="2">
    <source>
        <dbReference type="EMBL" id="CEA09323.1"/>
    </source>
</evidence>
<accession>A0A078MQ24</accession>
<feature type="signal peptide" evidence="1">
    <location>
        <begin position="1"/>
        <end position="21"/>
    </location>
</feature>
<dbReference type="PROSITE" id="PS51257">
    <property type="entry name" value="PROKAR_LIPOPROTEIN"/>
    <property type="match status" value="1"/>
</dbReference>
<sequence length="107" mass="11375">MKTFSGAALAAALLVSLTACAGGTEETCSRLQELNLGEITDTGTEQTRRVGSELLELAENGHPDLSDDLRTVGEVMLMPAEKVEAADYQVALDYLESLQNLADACEL</sequence>
<name>A0A078MQ24_9MICC</name>
<evidence type="ECO:0000256" key="1">
    <source>
        <dbReference type="SAM" id="SignalP"/>
    </source>
</evidence>
<dbReference type="PATRIC" id="fig|1461584.3.peg.2664"/>
<dbReference type="EMBL" id="LN483072">
    <property type="protein sequence ID" value="CEA09323.1"/>
    <property type="molecule type" value="Genomic_DNA"/>
</dbReference>
<dbReference type="AlphaFoldDB" id="A0A078MQ24"/>
<organism evidence="2">
    <name type="scientific">Arthrobacter saudimassiliensis</name>
    <dbReference type="NCBI Taxonomy" id="1461584"/>
    <lineage>
        <taxon>Bacteria</taxon>
        <taxon>Bacillati</taxon>
        <taxon>Actinomycetota</taxon>
        <taxon>Actinomycetes</taxon>
        <taxon>Micrococcales</taxon>
        <taxon>Micrococcaceae</taxon>
        <taxon>Arthrobacter</taxon>
    </lineage>
</organism>
<keyword evidence="1" id="KW-0732">Signal</keyword>
<gene>
    <name evidence="2" type="ORF">BN1051_02691</name>
</gene>